<dbReference type="AlphaFoldDB" id="A0A9Q9EHE5"/>
<dbReference type="GO" id="GO:0008270">
    <property type="term" value="F:zinc ion binding"/>
    <property type="evidence" value="ECO:0007669"/>
    <property type="project" value="InterPro"/>
</dbReference>
<dbReference type="Proteomes" id="UP001056384">
    <property type="component" value="Chromosome 3"/>
</dbReference>
<dbReference type="Pfam" id="PF00172">
    <property type="entry name" value="Zn_clus"/>
    <property type="match status" value="1"/>
</dbReference>
<dbReference type="PANTHER" id="PTHR38111:SF2">
    <property type="entry name" value="FINGER DOMAIN PROTEIN, PUTATIVE (AFU_ORTHOLOGUE AFUA_1G01560)-RELATED"/>
    <property type="match status" value="1"/>
</dbReference>
<keyword evidence="1" id="KW-0539">Nucleus</keyword>
<evidence type="ECO:0000313" key="4">
    <source>
        <dbReference type="EMBL" id="USW50910.1"/>
    </source>
</evidence>
<dbReference type="GO" id="GO:0003677">
    <property type="term" value="F:DNA binding"/>
    <property type="evidence" value="ECO:0007669"/>
    <property type="project" value="UniProtKB-KW"/>
</dbReference>
<dbReference type="InterPro" id="IPR053178">
    <property type="entry name" value="Osmoadaptation_assoc"/>
</dbReference>
<dbReference type="InterPro" id="IPR001138">
    <property type="entry name" value="Zn2Cys6_DnaBD"/>
</dbReference>
<dbReference type="PROSITE" id="PS50048">
    <property type="entry name" value="ZN2_CY6_FUNGAL_2"/>
    <property type="match status" value="1"/>
</dbReference>
<protein>
    <submittedName>
        <fullName evidence="4">Zn(2)-C6 fungal-type DNA-binding domain, fungal transcription factor</fullName>
    </submittedName>
</protein>
<evidence type="ECO:0000259" key="3">
    <source>
        <dbReference type="PROSITE" id="PS50048"/>
    </source>
</evidence>
<dbReference type="PANTHER" id="PTHR38111">
    <property type="entry name" value="ZN(2)-C6 FUNGAL-TYPE DOMAIN-CONTAINING PROTEIN-RELATED"/>
    <property type="match status" value="1"/>
</dbReference>
<dbReference type="EMBL" id="CP099420">
    <property type="protein sequence ID" value="USW50910.1"/>
    <property type="molecule type" value="Genomic_DNA"/>
</dbReference>
<sequence>MPLRSTGCLKCRQRKIRCDETRPGCKKCEVHGVACPGYKTKNKGDVEFHDQTDQTVQRIKADIAIHNELKRLGKPTRSDSSAATTPDKLTFQWTGLDFGTQPPPSPRYTVPVAPVIPVTFAPSNPIFHIHSTAATRMRLYDTFLSLFVPHDVSTHGRGLWSSHKRFLIRLMALPKPRPSLSHALDALTLVQIGSIHQDRQVLNKAVEAYTKSLRSLAVALSKPESVHDDTILATICILSSCEFYTHFRSEGQSWISHQQGMQRLLNTRGPTSMMSSSLAVHLFFQITTSSVAMSLMLRKSDPYAAEMWRSLEAKAAIHDDYSESNRLGLQLPALLERNDRLDLNHAGSLADLDDLLFNCEQMQVEMRDNLMGMHAKDAQEEKSWIALVEIEHFQPFASLVQDQTMTRAFRFPSFQTGYIHSSHWARMFMLRRTMRCLHDTRQRLVPGWSPAKKAVVLEKELLFYVLSLCRLIPFFLEKGHGAAGDMCCFFMIHTAEQYFRSEGHWRWLQWIKHVSERVFTKGMSMPFGIQPGGHPGADEVFVHDERNELAFNKIEFPNAPLLSDVGRKVTPQGTVWMPSRPASASATPSPTYSGSPANVLPGGRAQSGG</sequence>
<feature type="compositionally biased region" description="Low complexity" evidence="2">
    <location>
        <begin position="578"/>
        <end position="597"/>
    </location>
</feature>
<gene>
    <name evidence="4" type="ORF">Slin15195_G042290</name>
</gene>
<keyword evidence="4" id="KW-0238">DNA-binding</keyword>
<dbReference type="PROSITE" id="PS00463">
    <property type="entry name" value="ZN2_CY6_FUNGAL_1"/>
    <property type="match status" value="1"/>
</dbReference>
<dbReference type="SMART" id="SM00066">
    <property type="entry name" value="GAL4"/>
    <property type="match status" value="1"/>
</dbReference>
<name>A0A9Q9EHE5_9PEZI</name>
<dbReference type="Pfam" id="PF11951">
    <property type="entry name" value="Fungal_trans_2"/>
    <property type="match status" value="1"/>
</dbReference>
<proteinExistence type="predicted"/>
<feature type="domain" description="Zn(2)-C6 fungal-type" evidence="3">
    <location>
        <begin position="7"/>
        <end position="35"/>
    </location>
</feature>
<evidence type="ECO:0000256" key="1">
    <source>
        <dbReference type="ARBA" id="ARBA00023242"/>
    </source>
</evidence>
<dbReference type="InterPro" id="IPR036864">
    <property type="entry name" value="Zn2-C6_fun-type_DNA-bd_sf"/>
</dbReference>
<dbReference type="CDD" id="cd00067">
    <property type="entry name" value="GAL4"/>
    <property type="match status" value="1"/>
</dbReference>
<organism evidence="4 5">
    <name type="scientific">Septoria linicola</name>
    <dbReference type="NCBI Taxonomy" id="215465"/>
    <lineage>
        <taxon>Eukaryota</taxon>
        <taxon>Fungi</taxon>
        <taxon>Dikarya</taxon>
        <taxon>Ascomycota</taxon>
        <taxon>Pezizomycotina</taxon>
        <taxon>Dothideomycetes</taxon>
        <taxon>Dothideomycetidae</taxon>
        <taxon>Mycosphaerellales</taxon>
        <taxon>Mycosphaerellaceae</taxon>
        <taxon>Septoria</taxon>
    </lineage>
</organism>
<feature type="region of interest" description="Disordered" evidence="2">
    <location>
        <begin position="573"/>
        <end position="609"/>
    </location>
</feature>
<keyword evidence="5" id="KW-1185">Reference proteome</keyword>
<reference evidence="4" key="1">
    <citation type="submission" date="2022-06" db="EMBL/GenBank/DDBJ databases">
        <title>Complete genome sequences of two strains of the flax pathogen Septoria linicola.</title>
        <authorList>
            <person name="Lapalu N."/>
            <person name="Simon A."/>
            <person name="Demenou B."/>
            <person name="Paumier D."/>
            <person name="Guillot M.-P."/>
            <person name="Gout L."/>
            <person name="Valade R."/>
        </authorList>
    </citation>
    <scope>NUCLEOTIDE SEQUENCE</scope>
    <source>
        <strain evidence="4">SE15195</strain>
    </source>
</reference>
<dbReference type="Gene3D" id="4.10.240.10">
    <property type="entry name" value="Zn(2)-C6 fungal-type DNA-binding domain"/>
    <property type="match status" value="1"/>
</dbReference>
<evidence type="ECO:0000256" key="2">
    <source>
        <dbReference type="SAM" id="MobiDB-lite"/>
    </source>
</evidence>
<dbReference type="SUPFAM" id="SSF57701">
    <property type="entry name" value="Zn2/Cys6 DNA-binding domain"/>
    <property type="match status" value="1"/>
</dbReference>
<evidence type="ECO:0000313" key="5">
    <source>
        <dbReference type="Proteomes" id="UP001056384"/>
    </source>
</evidence>
<dbReference type="GO" id="GO:0000981">
    <property type="term" value="F:DNA-binding transcription factor activity, RNA polymerase II-specific"/>
    <property type="evidence" value="ECO:0007669"/>
    <property type="project" value="InterPro"/>
</dbReference>
<accession>A0A9Q9EHE5</accession>
<dbReference type="InterPro" id="IPR021858">
    <property type="entry name" value="Fun_TF"/>
</dbReference>